<gene>
    <name evidence="2" type="ORF">EA462_15435</name>
</gene>
<evidence type="ECO:0000313" key="3">
    <source>
        <dbReference type="Proteomes" id="UP000273828"/>
    </source>
</evidence>
<dbReference type="EMBL" id="REFY01000006">
    <property type="protein sequence ID" value="RQG87032.1"/>
    <property type="molecule type" value="Genomic_DNA"/>
</dbReference>
<name>A0A3N6LZ46_9EURY</name>
<evidence type="ECO:0000259" key="1">
    <source>
        <dbReference type="Pfam" id="PF26227"/>
    </source>
</evidence>
<reference evidence="2 3" key="1">
    <citation type="submission" date="2018-10" db="EMBL/GenBank/DDBJ databases">
        <title>Natrarchaeobius chitinivorans gen. nov., sp. nov., and Natrarchaeobius haloalkaliphilus sp. nov., alkaliphilic, chitin-utilizing haloarchaea from hypersaline alkaline lakes.</title>
        <authorList>
            <person name="Sorokin D.Y."/>
            <person name="Elcheninov A.G."/>
            <person name="Kostrikina N.A."/>
            <person name="Bale N.J."/>
            <person name="Sinninghe Damste J.S."/>
            <person name="Khijniak T.V."/>
            <person name="Kublanov I.V."/>
            <person name="Toshchakov S.V."/>
        </authorList>
    </citation>
    <scope>NUCLEOTIDE SEQUENCE [LARGE SCALE GENOMIC DNA]</scope>
    <source>
        <strain evidence="2 3">AArcht-Sl</strain>
    </source>
</reference>
<comment type="caution">
    <text evidence="2">The sequence shown here is derived from an EMBL/GenBank/DDBJ whole genome shotgun (WGS) entry which is preliminary data.</text>
</comment>
<feature type="domain" description="DUF8053" evidence="1">
    <location>
        <begin position="3"/>
        <end position="58"/>
    </location>
</feature>
<keyword evidence="3" id="KW-1185">Reference proteome</keyword>
<accession>A0A3N6LZ46</accession>
<dbReference type="RefSeq" id="WP_124179436.1">
    <property type="nucleotide sequence ID" value="NZ_REFY01000006.1"/>
</dbReference>
<proteinExistence type="predicted"/>
<dbReference type="OrthoDB" id="201619at2157"/>
<sequence length="61" mass="6968">MALNKLRQLDPDSAGITLPKGDLQVEGLLDQDGRVDGEYYFHIRHVDDGEWTLERVEEIEA</sequence>
<dbReference type="AlphaFoldDB" id="A0A3N6LZ46"/>
<dbReference type="Pfam" id="PF26227">
    <property type="entry name" value="DUF8053"/>
    <property type="match status" value="1"/>
</dbReference>
<dbReference type="InterPro" id="IPR058366">
    <property type="entry name" value="DUF8053"/>
</dbReference>
<evidence type="ECO:0000313" key="2">
    <source>
        <dbReference type="EMBL" id="RQG87032.1"/>
    </source>
</evidence>
<organism evidence="2 3">
    <name type="scientific">Natrarchaeobius halalkaliphilus</name>
    <dbReference type="NCBI Taxonomy" id="1679091"/>
    <lineage>
        <taxon>Archaea</taxon>
        <taxon>Methanobacteriati</taxon>
        <taxon>Methanobacteriota</taxon>
        <taxon>Stenosarchaea group</taxon>
        <taxon>Halobacteria</taxon>
        <taxon>Halobacteriales</taxon>
        <taxon>Natrialbaceae</taxon>
        <taxon>Natrarchaeobius</taxon>
    </lineage>
</organism>
<dbReference type="Proteomes" id="UP000273828">
    <property type="component" value="Unassembled WGS sequence"/>
</dbReference>
<protein>
    <recommendedName>
        <fullName evidence="1">DUF8053 domain-containing protein</fullName>
    </recommendedName>
</protein>